<evidence type="ECO:0000256" key="3">
    <source>
        <dbReference type="ARBA" id="ARBA00022438"/>
    </source>
</evidence>
<comment type="similarity">
    <text evidence="2 9">Belongs to the peptidase M18 family.</text>
</comment>
<keyword evidence="8 9" id="KW-0482">Metalloprotease</keyword>
<keyword evidence="4 9" id="KW-0645">Protease</keyword>
<evidence type="ECO:0000256" key="8">
    <source>
        <dbReference type="ARBA" id="ARBA00023049"/>
    </source>
</evidence>
<organism evidence="11 12">
    <name type="scientific">Oribacterium parvum</name>
    <dbReference type="NCBI Taxonomy" id="1501329"/>
    <lineage>
        <taxon>Bacteria</taxon>
        <taxon>Bacillati</taxon>
        <taxon>Bacillota</taxon>
        <taxon>Clostridia</taxon>
        <taxon>Lachnospirales</taxon>
        <taxon>Lachnospiraceae</taxon>
        <taxon>Oribacterium</taxon>
    </lineage>
</organism>
<evidence type="ECO:0000256" key="6">
    <source>
        <dbReference type="ARBA" id="ARBA00022801"/>
    </source>
</evidence>
<gene>
    <name evidence="11" type="ORF">HXM93_01245</name>
</gene>
<accession>A0A930DLL0</accession>
<dbReference type="AlphaFoldDB" id="A0A930DLL0"/>
<dbReference type="GO" id="GO:0008237">
    <property type="term" value="F:metallopeptidase activity"/>
    <property type="evidence" value="ECO:0007669"/>
    <property type="project" value="UniProtKB-KW"/>
</dbReference>
<dbReference type="GO" id="GO:0006508">
    <property type="term" value="P:proteolysis"/>
    <property type="evidence" value="ECO:0007669"/>
    <property type="project" value="UniProtKB-KW"/>
</dbReference>
<evidence type="ECO:0000256" key="4">
    <source>
        <dbReference type="ARBA" id="ARBA00022670"/>
    </source>
</evidence>
<dbReference type="NCBIfam" id="NF002600">
    <property type="entry name" value="PRK02256.1"/>
    <property type="match status" value="1"/>
</dbReference>
<dbReference type="InterPro" id="IPR001948">
    <property type="entry name" value="Peptidase_M18"/>
</dbReference>
<keyword evidence="5 9" id="KW-0479">Metal-binding</keyword>
<name>A0A930DLL0_9FIRM</name>
<evidence type="ECO:0000256" key="10">
    <source>
        <dbReference type="RuleBase" id="RU004387"/>
    </source>
</evidence>
<dbReference type="InterPro" id="IPR023358">
    <property type="entry name" value="Peptidase_M18_dom2"/>
</dbReference>
<evidence type="ECO:0000256" key="9">
    <source>
        <dbReference type="RuleBase" id="RU004386"/>
    </source>
</evidence>
<proteinExistence type="inferred from homology"/>
<dbReference type="Proteomes" id="UP000709351">
    <property type="component" value="Unassembled WGS sequence"/>
</dbReference>
<keyword evidence="6 9" id="KW-0378">Hydrolase</keyword>
<dbReference type="GO" id="GO:0005737">
    <property type="term" value="C:cytoplasm"/>
    <property type="evidence" value="ECO:0007669"/>
    <property type="project" value="UniProtKB-ARBA"/>
</dbReference>
<dbReference type="GO" id="GO:0008270">
    <property type="term" value="F:zinc ion binding"/>
    <property type="evidence" value="ECO:0007669"/>
    <property type="project" value="InterPro"/>
</dbReference>
<dbReference type="PANTHER" id="PTHR28570:SF2">
    <property type="entry name" value="M18 FAMILY AMINOPEPTIDASE 1-RELATED"/>
    <property type="match status" value="1"/>
</dbReference>
<evidence type="ECO:0000256" key="7">
    <source>
        <dbReference type="ARBA" id="ARBA00022833"/>
    </source>
</evidence>
<evidence type="ECO:0000313" key="11">
    <source>
        <dbReference type="EMBL" id="MBF1283148.1"/>
    </source>
</evidence>
<dbReference type="SUPFAM" id="SSF53187">
    <property type="entry name" value="Zn-dependent exopeptidases"/>
    <property type="match status" value="1"/>
</dbReference>
<dbReference type="SUPFAM" id="SSF101821">
    <property type="entry name" value="Aminopeptidase/glucanase lid domain"/>
    <property type="match status" value="1"/>
</dbReference>
<keyword evidence="3 9" id="KW-0031">Aminopeptidase</keyword>
<evidence type="ECO:0000313" key="12">
    <source>
        <dbReference type="Proteomes" id="UP000709351"/>
    </source>
</evidence>
<dbReference type="PRINTS" id="PR00932">
    <property type="entry name" value="AMINO1PTASE"/>
</dbReference>
<evidence type="ECO:0000256" key="5">
    <source>
        <dbReference type="ARBA" id="ARBA00022723"/>
    </source>
</evidence>
<keyword evidence="7 9" id="KW-0862">Zinc</keyword>
<dbReference type="Gene3D" id="3.40.630.10">
    <property type="entry name" value="Zn peptidases"/>
    <property type="match status" value="1"/>
</dbReference>
<reference evidence="11" key="1">
    <citation type="submission" date="2020-04" db="EMBL/GenBank/DDBJ databases">
        <title>Deep metagenomics examines the oral microbiome during advanced dental caries in children, revealing novel taxa and co-occurrences with host molecules.</title>
        <authorList>
            <person name="Baker J.L."/>
            <person name="Morton J.T."/>
            <person name="Dinis M."/>
            <person name="Alvarez R."/>
            <person name="Tran N.C."/>
            <person name="Knight R."/>
            <person name="Edlund A."/>
        </authorList>
    </citation>
    <scope>NUCLEOTIDE SEQUENCE</scope>
    <source>
        <strain evidence="11">JCVI_24_bin.2</strain>
    </source>
</reference>
<comment type="caution">
    <text evidence="11">The sequence shown here is derived from an EMBL/GenBank/DDBJ whole genome shotgun (WGS) entry which is preliminary data.</text>
</comment>
<comment type="cofactor">
    <cofactor evidence="1 10">
        <name>Zn(2+)</name>
        <dbReference type="ChEBI" id="CHEBI:29105"/>
    </cofactor>
</comment>
<protein>
    <recommendedName>
        <fullName evidence="10">M18 family aminopeptidase</fullName>
        <ecNumber evidence="10">3.4.11.-</ecNumber>
    </recommendedName>
</protein>
<dbReference type="GO" id="GO:0004177">
    <property type="term" value="F:aminopeptidase activity"/>
    <property type="evidence" value="ECO:0007669"/>
    <property type="project" value="UniProtKB-KW"/>
</dbReference>
<dbReference type="Pfam" id="PF02127">
    <property type="entry name" value="Peptidase_M18"/>
    <property type="match status" value="1"/>
</dbReference>
<dbReference type="EMBL" id="JABZRD010000044">
    <property type="protein sequence ID" value="MBF1283148.1"/>
    <property type="molecule type" value="Genomic_DNA"/>
</dbReference>
<dbReference type="PANTHER" id="PTHR28570">
    <property type="entry name" value="ASPARTYL AMINOPEPTIDASE"/>
    <property type="match status" value="1"/>
</dbReference>
<dbReference type="Gene3D" id="2.30.250.10">
    <property type="entry name" value="Aminopeptidase i, Domain 2"/>
    <property type="match status" value="1"/>
</dbReference>
<evidence type="ECO:0000256" key="2">
    <source>
        <dbReference type="ARBA" id="ARBA00008290"/>
    </source>
</evidence>
<dbReference type="EC" id="3.4.11.-" evidence="10"/>
<sequence>MGKTEGQKLEEKLFFKPKHIAKDNPKDIEKAMEFAEGYKTFLDHSKIERECVSYSVALAEKAGYKPFSRGIKAKTGDKFYYVNRGKNLYLVTIGKKPLNEGIHFNIAHIDSPRIDLKPNPLYETEELAYFKTHYYGGIKKYQWTTIPLALHGRIMLADGKAIDVDFGEKPGDPVLVITDLLPHLGRAQGERKLNEGIKGEELNILLGSLPVDDKEVKEAFKLRVLSILHDKYGITEKDFMRSELTLVPAQKAVDVGLDSSMVGAYGQDDKVCAYTALMAEFDCKKPEYTSLTALVDKEEIGSTGNTGMESDALLHFVEDLAECEGERVRDILRNSICLSSDVNAAYDPTFPDVYEKQNSSFFNHGPVLTKYTGVRGKGGSNDASAETMQKVIGYMEDAGVAWQVGELGKVDEGGGGTIAMFMGNMDVDTVDLGVAVLSMHAPFELTAKLDVYYTYKAFLAFNR</sequence>
<evidence type="ECO:0000256" key="1">
    <source>
        <dbReference type="ARBA" id="ARBA00001947"/>
    </source>
</evidence>